<dbReference type="EMBL" id="HBGO01010224">
    <property type="protein sequence ID" value="CAD9330538.1"/>
    <property type="molecule type" value="Transcribed_RNA"/>
</dbReference>
<feature type="transmembrane region" description="Helical" evidence="1">
    <location>
        <begin position="186"/>
        <end position="205"/>
    </location>
</feature>
<feature type="transmembrane region" description="Helical" evidence="1">
    <location>
        <begin position="88"/>
        <end position="108"/>
    </location>
</feature>
<reference evidence="2" key="1">
    <citation type="submission" date="2021-01" db="EMBL/GenBank/DDBJ databases">
        <authorList>
            <person name="Corre E."/>
            <person name="Pelletier E."/>
            <person name="Niang G."/>
            <person name="Scheremetjew M."/>
            <person name="Finn R."/>
            <person name="Kale V."/>
            <person name="Holt S."/>
            <person name="Cochrane G."/>
            <person name="Meng A."/>
            <person name="Brown T."/>
            <person name="Cohen L."/>
        </authorList>
    </citation>
    <scope>NUCLEOTIDE SEQUENCE</scope>
    <source>
        <strain evidence="2">Grunow 1884</strain>
    </source>
</reference>
<feature type="transmembrane region" description="Helical" evidence="1">
    <location>
        <begin position="23"/>
        <end position="43"/>
    </location>
</feature>
<keyword evidence="1" id="KW-0812">Transmembrane</keyword>
<name>A0A7S1Z7Q4_TRICV</name>
<organism evidence="2">
    <name type="scientific">Trieres chinensis</name>
    <name type="common">Marine centric diatom</name>
    <name type="synonym">Odontella sinensis</name>
    <dbReference type="NCBI Taxonomy" id="1514140"/>
    <lineage>
        <taxon>Eukaryota</taxon>
        <taxon>Sar</taxon>
        <taxon>Stramenopiles</taxon>
        <taxon>Ochrophyta</taxon>
        <taxon>Bacillariophyta</taxon>
        <taxon>Mediophyceae</taxon>
        <taxon>Biddulphiophycidae</taxon>
        <taxon>Eupodiscales</taxon>
        <taxon>Parodontellaceae</taxon>
        <taxon>Trieres</taxon>
    </lineage>
</organism>
<feature type="transmembrane region" description="Helical" evidence="1">
    <location>
        <begin position="64"/>
        <end position="82"/>
    </location>
</feature>
<feature type="transmembrane region" description="Helical" evidence="1">
    <location>
        <begin position="220"/>
        <end position="239"/>
    </location>
</feature>
<keyword evidence="1" id="KW-1133">Transmembrane helix</keyword>
<accession>A0A7S1Z7Q4</accession>
<evidence type="ECO:0000256" key="1">
    <source>
        <dbReference type="SAM" id="Phobius"/>
    </source>
</evidence>
<feature type="transmembrane region" description="Helical" evidence="1">
    <location>
        <begin position="120"/>
        <end position="146"/>
    </location>
</feature>
<proteinExistence type="predicted"/>
<feature type="transmembrane region" description="Helical" evidence="1">
    <location>
        <begin position="152"/>
        <end position="174"/>
    </location>
</feature>
<evidence type="ECO:0000313" key="2">
    <source>
        <dbReference type="EMBL" id="CAD9330538.1"/>
    </source>
</evidence>
<dbReference type="AlphaFoldDB" id="A0A7S1Z7Q4"/>
<sequence length="255" mass="26663">MTADASTPPPPEDPTAWVLDNSVAPFLLMSTPSIRYMCMFGYAMFHGNKIFSGLPASSSTAFKFVSYVMACVGGGIIVPILLNGLPVALANDALVLAMLSAFGIHLYFPILREVFKLSDLLKATFVVLFETFRCGVVIGLTTAAAAKIPPSVFPIPVFGPIFCGAIAGCGGAFLPFNKGLEPIKGGLASPMLSALVVAACFHIFMNTPLSDGIESAKEKAHVHAAAFLVMVGLVNALGLNAPDTKPKVTAAKKNV</sequence>
<keyword evidence="1" id="KW-0472">Membrane</keyword>
<protein>
    <submittedName>
        <fullName evidence="2">Uncharacterized protein</fullName>
    </submittedName>
</protein>
<gene>
    <name evidence="2" type="ORF">OSIN01602_LOCUS5675</name>
</gene>